<proteinExistence type="predicted"/>
<dbReference type="InterPro" id="IPR025997">
    <property type="entry name" value="SBP_2_dom"/>
</dbReference>
<dbReference type="SUPFAM" id="SSF53822">
    <property type="entry name" value="Periplasmic binding protein-like I"/>
    <property type="match status" value="1"/>
</dbReference>
<reference evidence="5 6" key="1">
    <citation type="submission" date="2019-09" db="EMBL/GenBank/DDBJ databases">
        <title>Complete Genome Sequence of Janibacter melonis M714 with both human health impact and industrial applications.</title>
        <authorList>
            <person name="Jin M."/>
            <person name="Zhao Q.R."/>
        </authorList>
    </citation>
    <scope>NUCLEOTIDE SEQUENCE [LARGE SCALE GENOMIC DNA]</scope>
    <source>
        <strain evidence="5 6">M714</strain>
    </source>
</reference>
<evidence type="ECO:0000256" key="1">
    <source>
        <dbReference type="ARBA" id="ARBA00023015"/>
    </source>
</evidence>
<dbReference type="InterPro" id="IPR000843">
    <property type="entry name" value="HTH_LacI"/>
</dbReference>
<dbReference type="Gene3D" id="3.40.50.2300">
    <property type="match status" value="2"/>
</dbReference>
<dbReference type="PANTHER" id="PTHR30146">
    <property type="entry name" value="LACI-RELATED TRANSCRIPTIONAL REPRESSOR"/>
    <property type="match status" value="1"/>
</dbReference>
<protein>
    <submittedName>
        <fullName evidence="5">Substrate-binding domain-containing protein</fullName>
    </submittedName>
</protein>
<dbReference type="SMART" id="SM00354">
    <property type="entry name" value="HTH_LACI"/>
    <property type="match status" value="1"/>
</dbReference>
<dbReference type="Proteomes" id="UP000271708">
    <property type="component" value="Chromosome"/>
</dbReference>
<dbReference type="KEGG" id="jme:EEW87_014865"/>
<dbReference type="InterPro" id="IPR028082">
    <property type="entry name" value="Peripla_BP_I"/>
</dbReference>
<dbReference type="GO" id="GO:0003700">
    <property type="term" value="F:DNA-binding transcription factor activity"/>
    <property type="evidence" value="ECO:0007669"/>
    <property type="project" value="TreeGrafter"/>
</dbReference>
<dbReference type="SUPFAM" id="SSF47413">
    <property type="entry name" value="lambda repressor-like DNA-binding domains"/>
    <property type="match status" value="1"/>
</dbReference>
<dbReference type="InterPro" id="IPR010982">
    <property type="entry name" value="Lambda_DNA-bd_dom_sf"/>
</dbReference>
<keyword evidence="2" id="KW-0238">DNA-binding</keyword>
<organism evidence="5 6">
    <name type="scientific">Janibacter melonis</name>
    <dbReference type="NCBI Taxonomy" id="262209"/>
    <lineage>
        <taxon>Bacteria</taxon>
        <taxon>Bacillati</taxon>
        <taxon>Actinomycetota</taxon>
        <taxon>Actinomycetes</taxon>
        <taxon>Micrococcales</taxon>
        <taxon>Intrasporangiaceae</taxon>
        <taxon>Janibacter</taxon>
    </lineage>
</organism>
<dbReference type="GO" id="GO:0000976">
    <property type="term" value="F:transcription cis-regulatory region binding"/>
    <property type="evidence" value="ECO:0007669"/>
    <property type="project" value="TreeGrafter"/>
</dbReference>
<dbReference type="CDD" id="cd06307">
    <property type="entry name" value="PBP1_sugar_binding"/>
    <property type="match status" value="1"/>
</dbReference>
<dbReference type="PROSITE" id="PS50932">
    <property type="entry name" value="HTH_LACI_2"/>
    <property type="match status" value="1"/>
</dbReference>
<evidence type="ECO:0000256" key="2">
    <source>
        <dbReference type="ARBA" id="ARBA00023125"/>
    </source>
</evidence>
<evidence type="ECO:0000259" key="4">
    <source>
        <dbReference type="PROSITE" id="PS50932"/>
    </source>
</evidence>
<gene>
    <name evidence="5" type="ORF">EEW87_014865</name>
</gene>
<evidence type="ECO:0000313" key="5">
    <source>
        <dbReference type="EMBL" id="QFQ31332.2"/>
    </source>
</evidence>
<keyword evidence="1" id="KW-0805">Transcription regulation</keyword>
<dbReference type="Pfam" id="PF00356">
    <property type="entry name" value="LacI"/>
    <property type="match status" value="1"/>
</dbReference>
<dbReference type="Pfam" id="PF13407">
    <property type="entry name" value="Peripla_BP_4"/>
    <property type="match status" value="1"/>
</dbReference>
<dbReference type="Gene3D" id="1.10.260.40">
    <property type="entry name" value="lambda repressor-like DNA-binding domains"/>
    <property type="match status" value="1"/>
</dbReference>
<feature type="domain" description="HTH lacI-type" evidence="4">
    <location>
        <begin position="8"/>
        <end position="61"/>
    </location>
</feature>
<dbReference type="GeneID" id="59162472"/>
<accession>A0A5P8FRA7</accession>
<dbReference type="PANTHER" id="PTHR30146:SF152">
    <property type="entry name" value="TRANSCRIPTIONAL REGULATORY PROTEIN"/>
    <property type="match status" value="1"/>
</dbReference>
<dbReference type="EMBL" id="CP044548">
    <property type="protein sequence ID" value="QFQ31332.2"/>
    <property type="molecule type" value="Genomic_DNA"/>
</dbReference>
<dbReference type="CDD" id="cd01392">
    <property type="entry name" value="HTH_LacI"/>
    <property type="match status" value="1"/>
</dbReference>
<keyword evidence="3" id="KW-0804">Transcription</keyword>
<evidence type="ECO:0000256" key="3">
    <source>
        <dbReference type="ARBA" id="ARBA00023163"/>
    </source>
</evidence>
<evidence type="ECO:0000313" key="6">
    <source>
        <dbReference type="Proteomes" id="UP000271708"/>
    </source>
</evidence>
<sequence>MRAHRVSDIAEQSGLSSATVDRVLHGRPGASPRAVRAVEQAVAELDRQARSVRLGARSLVVDVVMQAPARFSDAVRTAVESQLGAVGPTAVRARFDLRESGDVADLLAALDRVGRRGRTSDGVVLKAPSDPAVGRAVDDLAARGIPTVTLVTDVESSRVAYVGLDNWAAGRTAAHLVALGTRPAKGVVLASVSRSAFTGEGERLQAFVAGLREDAPSLEVITAAEADGLDRPTREAVATALRGLRSPVRAVYSAGGGNRAILAALAAAGEHPATFVAHDLDENNLELLRTGAIDLVLHHDLRADARAALRQLLRHHRLVPGAPTSVPAGVQVVTRHNVPGRLGPR</sequence>
<dbReference type="RefSeq" id="WP_123093465.1">
    <property type="nucleotide sequence ID" value="NZ_CP044548.2"/>
</dbReference>
<name>A0A5P8FRA7_9MICO</name>
<dbReference type="AlphaFoldDB" id="A0A5P8FRA7"/>